<dbReference type="PROSITE" id="PS50011">
    <property type="entry name" value="PROTEIN_KINASE_DOM"/>
    <property type="match status" value="1"/>
</dbReference>
<keyword evidence="4" id="KW-0547">Nucleotide-binding</keyword>
<evidence type="ECO:0000256" key="7">
    <source>
        <dbReference type="ARBA" id="ARBA00047899"/>
    </source>
</evidence>
<keyword evidence="5" id="KW-0418">Kinase</keyword>
<dbReference type="InterPro" id="IPR007822">
    <property type="entry name" value="LANC-like"/>
</dbReference>
<proteinExistence type="predicted"/>
<evidence type="ECO:0000313" key="12">
    <source>
        <dbReference type="Proteomes" id="UP001595823"/>
    </source>
</evidence>
<dbReference type="EMBL" id="JBHSDK010000015">
    <property type="protein sequence ID" value="MFC4335944.1"/>
    <property type="molecule type" value="Genomic_DNA"/>
</dbReference>
<dbReference type="EC" id="2.7.11.1" evidence="1"/>
<dbReference type="Pfam" id="PF25816">
    <property type="entry name" value="RamC_N"/>
    <property type="match status" value="1"/>
</dbReference>
<gene>
    <name evidence="11" type="primary">lanKC</name>
    <name evidence="11" type="ORF">ACFPET_12090</name>
</gene>
<dbReference type="Gene3D" id="1.10.510.10">
    <property type="entry name" value="Transferase(Phosphotransferase) domain 1"/>
    <property type="match status" value="1"/>
</dbReference>
<dbReference type="Proteomes" id="UP001595823">
    <property type="component" value="Unassembled WGS sequence"/>
</dbReference>
<reference evidence="12" key="1">
    <citation type="journal article" date="2019" name="Int. J. Syst. Evol. Microbiol.">
        <title>The Global Catalogue of Microorganisms (GCM) 10K type strain sequencing project: providing services to taxonomists for standard genome sequencing and annotation.</title>
        <authorList>
            <consortium name="The Broad Institute Genomics Platform"/>
            <consortium name="The Broad Institute Genome Sequencing Center for Infectious Disease"/>
            <person name="Wu L."/>
            <person name="Ma J."/>
        </authorList>
    </citation>
    <scope>NUCLEOTIDE SEQUENCE [LARGE SCALE GENOMIC DNA]</scope>
    <source>
        <strain evidence="12">IBRC-M 10908</strain>
    </source>
</reference>
<feature type="domain" description="Protein kinase" evidence="10">
    <location>
        <begin position="228"/>
        <end position="526"/>
    </location>
</feature>
<dbReference type="NCBIfam" id="NF038151">
    <property type="entry name" value="lanthi_synth_III"/>
    <property type="match status" value="1"/>
</dbReference>
<dbReference type="Pfam" id="PF00069">
    <property type="entry name" value="Pkinase"/>
    <property type="match status" value="1"/>
</dbReference>
<dbReference type="CDD" id="cd04791">
    <property type="entry name" value="LanC_SerThrkinase"/>
    <property type="match status" value="1"/>
</dbReference>
<keyword evidence="6" id="KW-0067">ATP-binding</keyword>
<dbReference type="RefSeq" id="WP_380621298.1">
    <property type="nucleotide sequence ID" value="NZ_JBHSDK010000015.1"/>
</dbReference>
<dbReference type="SMART" id="SM00220">
    <property type="entry name" value="S_TKc"/>
    <property type="match status" value="1"/>
</dbReference>
<dbReference type="SUPFAM" id="SSF158745">
    <property type="entry name" value="LanC-like"/>
    <property type="match status" value="1"/>
</dbReference>
<sequence>MDRAISASYLLADPFWFDNPAELAGRGSAHRLTRESLEDWSRSTHGIWTELNPVGCVLPEQGWKVHLSSTPADHEAVVDRAWEVCSEMRVPWKFLSHTAILNAQNDKASHRGASGKAVTVYPDGEQCLKELLDRLESALKGCEGPYILSDLRWKNVPVYLRYGAFARLVCLDGEGRPVPALRRPDGELTPDRRKAGFALPDWVDMPAWLKEGTGHDPDRVPDRRVGGYKVLKPLHYSNSGGVYLAEDDQGSPVVLKEARPHTGVDGRGRDAVSRLRNEYETLLRLADAAWAPKVHGLFQVWEHHFLAMEYIEGKSLQQYVVDGYPLIHPDPPIEDRRAYRDETLCYLAQLEAIVEDLHQRGLYFGDLHIKNVIVTPRGSLKLIDFEAAGRIDAPEDLAIGVPGYMTTATDDPVEKDWFAFAACQIGAMAPFNTLFHLNPTAIDEAVAVVEEDFDCRRDIVAQMRSRLGGGRDIGGRTLPVTRPGLLDAILDSARSERTDQLYPGDPAGLEDGGNLGLAWGASGVFLALLACGRKPPSAHVDWLAARAVAAPKGTPPGLYDGLGGAALLLHRLGHPSAGRVRDRVVEECSRLTHSLISGTVGGAHLCLDTGRPDDGLQLAGAVADSLDDPLAFSGPGALHGHSGAALLFARCHALTGDPSWVRAGLDALEAESRHAETNPHGTALGLRQRTGLYPYLGNGSAGYGLALLAWNDRLGDDLAEHLRLALDAARARVVLDGSLFNGRAGLTYFLAQASRILPDRHGDALECRRRQEIYFGRSPHGPAVIGRFGLRLSTDLATGSAGVAMVDEVLSRPQTCELPGFEFTVPETPRRPADATGMTSMKPYERI</sequence>
<evidence type="ECO:0000256" key="6">
    <source>
        <dbReference type="ARBA" id="ARBA00022840"/>
    </source>
</evidence>
<evidence type="ECO:0000259" key="10">
    <source>
        <dbReference type="PROSITE" id="PS50011"/>
    </source>
</evidence>
<accession>A0ABV8TZQ5</accession>
<evidence type="ECO:0000256" key="4">
    <source>
        <dbReference type="ARBA" id="ARBA00022741"/>
    </source>
</evidence>
<comment type="catalytic activity">
    <reaction evidence="8">
        <text>L-seryl-[protein] + ATP = O-phospho-L-seryl-[protein] + ADP + H(+)</text>
        <dbReference type="Rhea" id="RHEA:17989"/>
        <dbReference type="Rhea" id="RHEA-COMP:9863"/>
        <dbReference type="Rhea" id="RHEA-COMP:11604"/>
        <dbReference type="ChEBI" id="CHEBI:15378"/>
        <dbReference type="ChEBI" id="CHEBI:29999"/>
        <dbReference type="ChEBI" id="CHEBI:30616"/>
        <dbReference type="ChEBI" id="CHEBI:83421"/>
        <dbReference type="ChEBI" id="CHEBI:456216"/>
        <dbReference type="EC" id="2.7.11.1"/>
    </reaction>
</comment>
<evidence type="ECO:0000256" key="2">
    <source>
        <dbReference type="ARBA" id="ARBA00022527"/>
    </source>
</evidence>
<dbReference type="InterPro" id="IPR058053">
    <property type="entry name" value="RamC_C"/>
</dbReference>
<dbReference type="PANTHER" id="PTHR24363">
    <property type="entry name" value="SERINE/THREONINE PROTEIN KINASE"/>
    <property type="match status" value="1"/>
</dbReference>
<dbReference type="Gene3D" id="1.50.10.20">
    <property type="match status" value="1"/>
</dbReference>
<evidence type="ECO:0000256" key="8">
    <source>
        <dbReference type="ARBA" id="ARBA00048679"/>
    </source>
</evidence>
<name>A0ABV8TZQ5_9ACTN</name>
<evidence type="ECO:0000256" key="5">
    <source>
        <dbReference type="ARBA" id="ARBA00022777"/>
    </source>
</evidence>
<comment type="caution">
    <text evidence="11">The sequence shown here is derived from an EMBL/GenBank/DDBJ whole genome shotgun (WGS) entry which is preliminary data.</text>
</comment>
<dbReference type="SMART" id="SM01260">
    <property type="entry name" value="LANC_like"/>
    <property type="match status" value="1"/>
</dbReference>
<protein>
    <recommendedName>
        <fullName evidence="1">non-specific serine/threonine protein kinase</fullName>
        <ecNumber evidence="1">2.7.11.1</ecNumber>
    </recommendedName>
</protein>
<organism evidence="11 12">
    <name type="scientific">Salininema proteolyticum</name>
    <dbReference type="NCBI Taxonomy" id="1607685"/>
    <lineage>
        <taxon>Bacteria</taxon>
        <taxon>Bacillati</taxon>
        <taxon>Actinomycetota</taxon>
        <taxon>Actinomycetes</taxon>
        <taxon>Glycomycetales</taxon>
        <taxon>Glycomycetaceae</taxon>
        <taxon>Salininema</taxon>
    </lineage>
</organism>
<evidence type="ECO:0000313" key="11">
    <source>
        <dbReference type="EMBL" id="MFC4335944.1"/>
    </source>
</evidence>
<keyword evidence="3" id="KW-0808">Transferase</keyword>
<dbReference type="InterPro" id="IPR011009">
    <property type="entry name" value="Kinase-like_dom_sf"/>
</dbReference>
<keyword evidence="12" id="KW-1185">Reference proteome</keyword>
<feature type="region of interest" description="Disordered" evidence="9">
    <location>
        <begin position="821"/>
        <end position="847"/>
    </location>
</feature>
<dbReference type="PANTHER" id="PTHR24363:SF0">
    <property type="entry name" value="SERINE_THREONINE KINASE LIKE DOMAIN CONTAINING 1"/>
    <property type="match status" value="1"/>
</dbReference>
<dbReference type="SUPFAM" id="SSF56112">
    <property type="entry name" value="Protein kinase-like (PK-like)"/>
    <property type="match status" value="1"/>
</dbReference>
<dbReference type="InterPro" id="IPR000719">
    <property type="entry name" value="Prot_kinase_dom"/>
</dbReference>
<evidence type="ECO:0000256" key="1">
    <source>
        <dbReference type="ARBA" id="ARBA00012513"/>
    </source>
</evidence>
<dbReference type="InterPro" id="IPR057929">
    <property type="entry name" value="RamC_N"/>
</dbReference>
<comment type="catalytic activity">
    <reaction evidence="7">
        <text>L-threonyl-[protein] + ATP = O-phospho-L-threonyl-[protein] + ADP + H(+)</text>
        <dbReference type="Rhea" id="RHEA:46608"/>
        <dbReference type="Rhea" id="RHEA-COMP:11060"/>
        <dbReference type="Rhea" id="RHEA-COMP:11605"/>
        <dbReference type="ChEBI" id="CHEBI:15378"/>
        <dbReference type="ChEBI" id="CHEBI:30013"/>
        <dbReference type="ChEBI" id="CHEBI:30616"/>
        <dbReference type="ChEBI" id="CHEBI:61977"/>
        <dbReference type="ChEBI" id="CHEBI:456216"/>
        <dbReference type="EC" id="2.7.11.1"/>
    </reaction>
</comment>
<evidence type="ECO:0000256" key="9">
    <source>
        <dbReference type="SAM" id="MobiDB-lite"/>
    </source>
</evidence>
<dbReference type="InterPro" id="IPR053524">
    <property type="entry name" value="Aerial_hyphae_peptide-synth"/>
</dbReference>
<keyword evidence="2" id="KW-0723">Serine/threonine-protein kinase</keyword>
<evidence type="ECO:0000256" key="3">
    <source>
        <dbReference type="ARBA" id="ARBA00022679"/>
    </source>
</evidence>